<protein>
    <submittedName>
        <fullName evidence="11">tRNA (N(6)-L-threonylcarbamoyladenosine(37)-C(2))-methylthiotransferase MtaB</fullName>
    </submittedName>
</protein>
<evidence type="ECO:0000256" key="3">
    <source>
        <dbReference type="ARBA" id="ARBA00022490"/>
    </source>
</evidence>
<dbReference type="InterPro" id="IPR006467">
    <property type="entry name" value="MiaB-like_bact"/>
</dbReference>
<dbReference type="InterPro" id="IPR058240">
    <property type="entry name" value="rSAM_sf"/>
</dbReference>
<evidence type="ECO:0000259" key="9">
    <source>
        <dbReference type="PROSITE" id="PS51449"/>
    </source>
</evidence>
<keyword evidence="5" id="KW-0949">S-adenosyl-L-methionine</keyword>
<dbReference type="Gene3D" id="3.80.30.20">
    <property type="entry name" value="tm_1862 like domain"/>
    <property type="match status" value="1"/>
</dbReference>
<evidence type="ECO:0000256" key="1">
    <source>
        <dbReference type="ARBA" id="ARBA00001966"/>
    </source>
</evidence>
<keyword evidence="4" id="KW-0808">Transferase</keyword>
<dbReference type="InterPro" id="IPR007197">
    <property type="entry name" value="rSAM"/>
</dbReference>
<dbReference type="InterPro" id="IPR020612">
    <property type="entry name" value="Methylthiotransferase_CS"/>
</dbReference>
<dbReference type="InterPro" id="IPR006638">
    <property type="entry name" value="Elp3/MiaA/NifB-like_rSAM"/>
</dbReference>
<dbReference type="InterPro" id="IPR013848">
    <property type="entry name" value="Methylthiotransferase_N"/>
</dbReference>
<dbReference type="PROSITE" id="PS01278">
    <property type="entry name" value="MTTASE_RADICAL"/>
    <property type="match status" value="1"/>
</dbReference>
<evidence type="ECO:0000256" key="6">
    <source>
        <dbReference type="ARBA" id="ARBA00022723"/>
    </source>
</evidence>
<dbReference type="AlphaFoldDB" id="A0A370DSX4"/>
<keyword evidence="2" id="KW-0004">4Fe-4S</keyword>
<evidence type="ECO:0000256" key="7">
    <source>
        <dbReference type="ARBA" id="ARBA00023004"/>
    </source>
</evidence>
<dbReference type="Pfam" id="PF00919">
    <property type="entry name" value="UPF0004"/>
    <property type="match status" value="1"/>
</dbReference>
<organism evidence="11 12">
    <name type="scientific">endosymbiont of Escarpia spicata</name>
    <dbReference type="NCBI Taxonomy" id="2200908"/>
    <lineage>
        <taxon>Bacteria</taxon>
        <taxon>Pseudomonadati</taxon>
        <taxon>Pseudomonadota</taxon>
        <taxon>Gammaproteobacteria</taxon>
        <taxon>sulfur-oxidizing symbionts</taxon>
    </lineage>
</organism>
<feature type="domain" description="Radical SAM core" evidence="10">
    <location>
        <begin position="131"/>
        <end position="358"/>
    </location>
</feature>
<dbReference type="PROSITE" id="PS51918">
    <property type="entry name" value="RADICAL_SAM"/>
    <property type="match status" value="1"/>
</dbReference>
<dbReference type="PANTHER" id="PTHR11918">
    <property type="entry name" value="RADICAL SAM PROTEINS"/>
    <property type="match status" value="1"/>
</dbReference>
<proteinExistence type="predicted"/>
<sequence>MRIHLKTLGCRLNEAELESWRRDFVGLGHQLTGNPEQAELLVVNTCAVTEEAVRKSRKLLNRANRANPNARLVVSGCYASLDPSATAQVEGVDLVIGNQDKERLVEIVDRELDLNVMPENATEPAAAGLLARSRQRAFIKVQDGCRYRCTFCIVTQARGEERSRPQLEIIDEINQLHDDGIQEVVLTGVHIGGYGSDRDSDLSSLIRQILAGTDIPRLRIGSVEPWDLPESFWDLFTDPRLMPHLHLPLQSGSNSVLRRMARRCKTDEYALLVELARSKVEDLNITTDIIVGFPGETNEEWQQTLDYVQRIGFGHLHIFAYSPRSGTKAAQLTDPVSRDVKRIRSDVLHQLGEVMKRQTLETYVGRTLPVLVEGSGENGWGGYTPNYLRVAIDAPADAPLENQIIDIRIKRLADSGDRLAGEWKQP</sequence>
<dbReference type="SMART" id="SM00729">
    <property type="entry name" value="Elp3"/>
    <property type="match status" value="1"/>
</dbReference>
<keyword evidence="3" id="KW-0963">Cytoplasm</keyword>
<evidence type="ECO:0000313" key="12">
    <source>
        <dbReference type="Proteomes" id="UP000254771"/>
    </source>
</evidence>
<dbReference type="InterPro" id="IPR023404">
    <property type="entry name" value="rSAM_horseshoe"/>
</dbReference>
<reference evidence="11 12" key="1">
    <citation type="journal article" date="2018" name="ISME J.">
        <title>Endosymbiont genomes yield clues of tubeworm success.</title>
        <authorList>
            <person name="Li Y."/>
            <person name="Liles M.R."/>
            <person name="Halanych K.M."/>
        </authorList>
    </citation>
    <scope>NUCLEOTIDE SEQUENCE [LARGE SCALE GENOMIC DNA]</scope>
    <source>
        <strain evidence="11">A1462</strain>
    </source>
</reference>
<keyword evidence="8" id="KW-0411">Iron-sulfur</keyword>
<dbReference type="GO" id="GO:0035598">
    <property type="term" value="F:tRNA (N(6)-L-threonylcarbamoyladenosine(37)-C(2))-methylthiotransferase activity"/>
    <property type="evidence" value="ECO:0007669"/>
    <property type="project" value="TreeGrafter"/>
</dbReference>
<comment type="caution">
    <text evidence="11">The sequence shown here is derived from an EMBL/GenBank/DDBJ whole genome shotgun (WGS) entry which is preliminary data.</text>
</comment>
<evidence type="ECO:0000256" key="2">
    <source>
        <dbReference type="ARBA" id="ARBA00022485"/>
    </source>
</evidence>
<evidence type="ECO:0000259" key="10">
    <source>
        <dbReference type="PROSITE" id="PS51918"/>
    </source>
</evidence>
<dbReference type="SFLD" id="SFLDS00029">
    <property type="entry name" value="Radical_SAM"/>
    <property type="match status" value="1"/>
</dbReference>
<dbReference type="EMBL" id="QFXE01000002">
    <property type="protein sequence ID" value="RDH88206.1"/>
    <property type="molecule type" value="Genomic_DNA"/>
</dbReference>
<dbReference type="FunFam" id="3.80.30.20:FF:000001">
    <property type="entry name" value="tRNA-2-methylthio-N(6)-dimethylallyladenosine synthase 2"/>
    <property type="match status" value="1"/>
</dbReference>
<dbReference type="NCBIfam" id="TIGR01579">
    <property type="entry name" value="MiaB-like-C"/>
    <property type="match status" value="1"/>
</dbReference>
<name>A0A370DSX4_9GAMM</name>
<dbReference type="SUPFAM" id="SSF102114">
    <property type="entry name" value="Radical SAM enzymes"/>
    <property type="match status" value="1"/>
</dbReference>
<gene>
    <name evidence="11" type="ORF">DIZ78_02150</name>
</gene>
<dbReference type="InterPro" id="IPR038135">
    <property type="entry name" value="Methylthiotransferase_N_sf"/>
</dbReference>
<dbReference type="SFLD" id="SFLDG01061">
    <property type="entry name" value="methylthiotransferase"/>
    <property type="match status" value="1"/>
</dbReference>
<dbReference type="Gene3D" id="3.40.50.12160">
    <property type="entry name" value="Methylthiotransferase, N-terminal domain"/>
    <property type="match status" value="1"/>
</dbReference>
<evidence type="ECO:0000256" key="4">
    <source>
        <dbReference type="ARBA" id="ARBA00022679"/>
    </source>
</evidence>
<dbReference type="SFLD" id="SFLDG01082">
    <property type="entry name" value="B12-binding_domain_containing"/>
    <property type="match status" value="1"/>
</dbReference>
<accession>A0A370DSX4</accession>
<dbReference type="InterPro" id="IPR005839">
    <property type="entry name" value="Methylthiotransferase"/>
</dbReference>
<dbReference type="NCBIfam" id="TIGR00089">
    <property type="entry name" value="MiaB/RimO family radical SAM methylthiotransferase"/>
    <property type="match status" value="1"/>
</dbReference>
<comment type="cofactor">
    <cofactor evidence="1">
        <name>[4Fe-4S] cluster</name>
        <dbReference type="ChEBI" id="CHEBI:49883"/>
    </cofactor>
</comment>
<dbReference type="CDD" id="cd01335">
    <property type="entry name" value="Radical_SAM"/>
    <property type="match status" value="1"/>
</dbReference>
<dbReference type="GO" id="GO:0051539">
    <property type="term" value="F:4 iron, 4 sulfur cluster binding"/>
    <property type="evidence" value="ECO:0007669"/>
    <property type="project" value="UniProtKB-KW"/>
</dbReference>
<keyword evidence="6" id="KW-0479">Metal-binding</keyword>
<evidence type="ECO:0000256" key="5">
    <source>
        <dbReference type="ARBA" id="ARBA00022691"/>
    </source>
</evidence>
<keyword evidence="7" id="KW-0408">Iron</keyword>
<dbReference type="Pfam" id="PF04055">
    <property type="entry name" value="Radical_SAM"/>
    <property type="match status" value="1"/>
</dbReference>
<feature type="domain" description="MTTase N-terminal" evidence="9">
    <location>
        <begin position="1"/>
        <end position="113"/>
    </location>
</feature>
<dbReference type="PROSITE" id="PS51449">
    <property type="entry name" value="MTTASE_N"/>
    <property type="match status" value="1"/>
</dbReference>
<evidence type="ECO:0000313" key="11">
    <source>
        <dbReference type="EMBL" id="RDH88206.1"/>
    </source>
</evidence>
<dbReference type="GO" id="GO:0046872">
    <property type="term" value="F:metal ion binding"/>
    <property type="evidence" value="ECO:0007669"/>
    <property type="project" value="UniProtKB-KW"/>
</dbReference>
<evidence type="ECO:0000256" key="8">
    <source>
        <dbReference type="ARBA" id="ARBA00023014"/>
    </source>
</evidence>
<dbReference type="PANTHER" id="PTHR11918:SF45">
    <property type="entry name" value="THREONYLCARBAMOYLADENOSINE TRNA METHYLTHIOTRANSFERASE"/>
    <property type="match status" value="1"/>
</dbReference>
<keyword evidence="12" id="KW-1185">Reference proteome</keyword>
<dbReference type="Proteomes" id="UP000254771">
    <property type="component" value="Unassembled WGS sequence"/>
</dbReference>